<dbReference type="InterPro" id="IPR026268">
    <property type="entry name" value="RseC"/>
</dbReference>
<dbReference type="Pfam" id="PF04246">
    <property type="entry name" value="RseC_MucC"/>
    <property type="match status" value="1"/>
</dbReference>
<keyword evidence="1" id="KW-0472">Membrane</keyword>
<dbReference type="EMBL" id="LAZR01028925">
    <property type="protein sequence ID" value="KKL61088.1"/>
    <property type="molecule type" value="Genomic_DNA"/>
</dbReference>
<organism evidence="2">
    <name type="scientific">marine sediment metagenome</name>
    <dbReference type="NCBI Taxonomy" id="412755"/>
    <lineage>
        <taxon>unclassified sequences</taxon>
        <taxon>metagenomes</taxon>
        <taxon>ecological metagenomes</taxon>
    </lineage>
</organism>
<evidence type="ECO:0000313" key="2">
    <source>
        <dbReference type="EMBL" id="KKL61088.1"/>
    </source>
</evidence>
<dbReference type="PIRSF" id="PIRSF004923">
    <property type="entry name" value="RseC"/>
    <property type="match status" value="1"/>
</dbReference>
<feature type="transmembrane region" description="Helical" evidence="1">
    <location>
        <begin position="101"/>
        <end position="119"/>
    </location>
</feature>
<feature type="transmembrane region" description="Helical" evidence="1">
    <location>
        <begin position="69"/>
        <end position="89"/>
    </location>
</feature>
<dbReference type="PANTHER" id="PTHR35867">
    <property type="entry name" value="PROTEIN RSEC"/>
    <property type="match status" value="1"/>
</dbReference>
<accession>A0A0F9DHB2</accession>
<name>A0A0F9DHB2_9ZZZZ</name>
<protein>
    <submittedName>
        <fullName evidence="2">Uncharacterized protein</fullName>
    </submittedName>
</protein>
<keyword evidence="1" id="KW-0812">Transmembrane</keyword>
<keyword evidence="1" id="KW-1133">Transmembrane helix</keyword>
<evidence type="ECO:0000256" key="1">
    <source>
        <dbReference type="SAM" id="Phobius"/>
    </source>
</evidence>
<dbReference type="AlphaFoldDB" id="A0A0F9DHB2"/>
<reference evidence="2" key="1">
    <citation type="journal article" date="2015" name="Nature">
        <title>Complex archaea that bridge the gap between prokaryotes and eukaryotes.</title>
        <authorList>
            <person name="Spang A."/>
            <person name="Saw J.H."/>
            <person name="Jorgensen S.L."/>
            <person name="Zaremba-Niedzwiedzka K."/>
            <person name="Martijn J."/>
            <person name="Lind A.E."/>
            <person name="van Eijk R."/>
            <person name="Schleper C."/>
            <person name="Guy L."/>
            <person name="Ettema T.J."/>
        </authorList>
    </citation>
    <scope>NUCLEOTIDE SEQUENCE</scope>
</reference>
<dbReference type="InterPro" id="IPR007359">
    <property type="entry name" value="SigmaE_reg_RseC_MucC"/>
</dbReference>
<dbReference type="PANTHER" id="PTHR35867:SF1">
    <property type="entry name" value="PROTEIN RSEC"/>
    <property type="match status" value="1"/>
</dbReference>
<sequence>MEEEGRVINLKGDLATVEIERKNACGTCRACALGAGNTMITEAENSLGAKIGQRVRVEIPSREILKGAFLIYIFPLLALILGMVLGVTITNRSSFKESSQTVGLVLGLVFLVLSFILIWRHSKRAKDRSAYRSKIIQIIT</sequence>
<gene>
    <name evidence="2" type="ORF">LCGC14_2198830</name>
</gene>
<comment type="caution">
    <text evidence="2">The sequence shown here is derived from an EMBL/GenBank/DDBJ whole genome shotgun (WGS) entry which is preliminary data.</text>
</comment>
<proteinExistence type="predicted"/>